<evidence type="ECO:0000313" key="2">
    <source>
        <dbReference type="EMBL" id="MDR6407337.1"/>
    </source>
</evidence>
<dbReference type="Proteomes" id="UP001264340">
    <property type="component" value="Unassembled WGS sequence"/>
</dbReference>
<dbReference type="EMBL" id="JAVDRP010000001">
    <property type="protein sequence ID" value="MDR6407337.1"/>
    <property type="molecule type" value="Genomic_DNA"/>
</dbReference>
<evidence type="ECO:0000313" key="3">
    <source>
        <dbReference type="Proteomes" id="UP001264340"/>
    </source>
</evidence>
<reference evidence="2 3" key="1">
    <citation type="submission" date="2023-07" db="EMBL/GenBank/DDBJ databases">
        <title>Sorghum-associated microbial communities from plants grown in Nebraska, USA.</title>
        <authorList>
            <person name="Schachtman D."/>
        </authorList>
    </citation>
    <scope>NUCLEOTIDE SEQUENCE [LARGE SCALE GENOMIC DNA]</scope>
    <source>
        <strain evidence="2 3">DS1316</strain>
    </source>
</reference>
<accession>A0ABU1LKS5</accession>
<feature type="region of interest" description="Disordered" evidence="1">
    <location>
        <begin position="1"/>
        <end position="65"/>
    </location>
</feature>
<name>A0ABU1LKS5_9BURK</name>
<organism evidence="2 3">
    <name type="scientific">Paraburkholderia terricola</name>
    <dbReference type="NCBI Taxonomy" id="169427"/>
    <lineage>
        <taxon>Bacteria</taxon>
        <taxon>Pseudomonadati</taxon>
        <taxon>Pseudomonadota</taxon>
        <taxon>Betaproteobacteria</taxon>
        <taxon>Burkholderiales</taxon>
        <taxon>Burkholderiaceae</taxon>
        <taxon>Paraburkholderia</taxon>
    </lineage>
</organism>
<proteinExistence type="predicted"/>
<comment type="caution">
    <text evidence="2">The sequence shown here is derived from an EMBL/GenBank/DDBJ whole genome shotgun (WGS) entry which is preliminary data.</text>
</comment>
<protein>
    <submittedName>
        <fullName evidence="2">Uncharacterized protein</fullName>
    </submittedName>
</protein>
<sequence>MRNAQRNVSIAARDTWRYKAPPSGRGPPSSLYPNVSGRAGDTNNFTPARGGHKPDTSMRSNTLRY</sequence>
<evidence type="ECO:0000256" key="1">
    <source>
        <dbReference type="SAM" id="MobiDB-lite"/>
    </source>
</evidence>
<keyword evidence="3" id="KW-1185">Reference proteome</keyword>
<gene>
    <name evidence="2" type="ORF">J2804_000725</name>
</gene>